<organism evidence="1">
    <name type="scientific">Trieres chinensis</name>
    <name type="common">Marine centric diatom</name>
    <name type="synonym">Odontella sinensis</name>
    <dbReference type="NCBI Taxonomy" id="1514140"/>
    <lineage>
        <taxon>Eukaryota</taxon>
        <taxon>Sar</taxon>
        <taxon>Stramenopiles</taxon>
        <taxon>Ochrophyta</taxon>
        <taxon>Bacillariophyta</taxon>
        <taxon>Mediophyceae</taxon>
        <taxon>Biddulphiophycidae</taxon>
        <taxon>Eupodiscales</taxon>
        <taxon>Parodontellaceae</taxon>
        <taxon>Trieres</taxon>
    </lineage>
</organism>
<name>A0A7S2EG10_TRICV</name>
<accession>A0A7S2EG10</accession>
<proteinExistence type="predicted"/>
<sequence length="102" mass="11524">MECCVSNVPVPYLGSQFHGKAPHRKVYPELTKDLTVGRKGEVPSWQMFSEVKRRCQGLCVFGVMTWQSPLARKGKINVEDKDVCNVKNEGRFSPHPSVHTSH</sequence>
<dbReference type="AlphaFoldDB" id="A0A7S2EG10"/>
<protein>
    <submittedName>
        <fullName evidence="1">Uncharacterized protein</fullName>
    </submittedName>
</protein>
<gene>
    <name evidence="1" type="ORF">OSIN01602_LOCUS7072</name>
</gene>
<reference evidence="1" key="1">
    <citation type="submission" date="2021-01" db="EMBL/GenBank/DDBJ databases">
        <authorList>
            <person name="Corre E."/>
            <person name="Pelletier E."/>
            <person name="Niang G."/>
            <person name="Scheremetjew M."/>
            <person name="Finn R."/>
            <person name="Kale V."/>
            <person name="Holt S."/>
            <person name="Cochrane G."/>
            <person name="Meng A."/>
            <person name="Brown T."/>
            <person name="Cohen L."/>
        </authorList>
    </citation>
    <scope>NUCLEOTIDE SEQUENCE</scope>
    <source>
        <strain evidence="1">Grunow 1884</strain>
    </source>
</reference>
<dbReference type="EMBL" id="HBGO01012694">
    <property type="protein sequence ID" value="CAD9333345.1"/>
    <property type="molecule type" value="Transcribed_RNA"/>
</dbReference>
<evidence type="ECO:0000313" key="1">
    <source>
        <dbReference type="EMBL" id="CAD9333345.1"/>
    </source>
</evidence>